<dbReference type="PANTHER" id="PTHR43071">
    <property type="entry name" value="2-AMINO-4-HYDROXY-6-HYDROXYMETHYLDIHYDROPTERIDINE PYROPHOSPHOKINASE"/>
    <property type="match status" value="1"/>
</dbReference>
<dbReference type="InterPro" id="IPR035907">
    <property type="entry name" value="Hppk_sf"/>
</dbReference>
<evidence type="ECO:0000256" key="5">
    <source>
        <dbReference type="ARBA" id="ARBA00022679"/>
    </source>
</evidence>
<evidence type="ECO:0000256" key="1">
    <source>
        <dbReference type="ARBA" id="ARBA00005051"/>
    </source>
</evidence>
<keyword evidence="8" id="KW-0067">ATP-binding</keyword>
<evidence type="ECO:0000256" key="9">
    <source>
        <dbReference type="ARBA" id="ARBA00022909"/>
    </source>
</evidence>
<dbReference type="InterPro" id="IPR000550">
    <property type="entry name" value="Hppk"/>
</dbReference>
<keyword evidence="6" id="KW-0547">Nucleotide-binding</keyword>
<evidence type="ECO:0000256" key="11">
    <source>
        <dbReference type="ARBA" id="ARBA00029766"/>
    </source>
</evidence>
<dbReference type="GO" id="GO:0005524">
    <property type="term" value="F:ATP binding"/>
    <property type="evidence" value="ECO:0007669"/>
    <property type="project" value="UniProtKB-KW"/>
</dbReference>
<feature type="domain" description="7,8-dihydro-6-hydroxymethylpterin-pyrophosphokinase" evidence="13">
    <location>
        <begin position="95"/>
        <end position="106"/>
    </location>
</feature>
<dbReference type="GO" id="GO:0046656">
    <property type="term" value="P:folic acid biosynthetic process"/>
    <property type="evidence" value="ECO:0007669"/>
    <property type="project" value="UniProtKB-KW"/>
</dbReference>
<protein>
    <recommendedName>
        <fullName evidence="4">2-amino-4-hydroxy-6-hydroxymethyldihydropteridine pyrophosphokinase</fullName>
        <ecNumber evidence="3">2.7.6.3</ecNumber>
    </recommendedName>
    <alternativeName>
        <fullName evidence="11">6-hydroxymethyl-7,8-dihydropterin pyrophosphokinase</fullName>
    </alternativeName>
    <alternativeName>
        <fullName evidence="12">7,8-dihydro-6-hydroxymethylpterin-pyrophosphokinase</fullName>
    </alternativeName>
</protein>
<dbReference type="PANTHER" id="PTHR43071:SF1">
    <property type="entry name" value="2-AMINO-4-HYDROXY-6-HYDROXYMETHYLDIHYDROPTERIDINE PYROPHOSPHOKINASE"/>
    <property type="match status" value="1"/>
</dbReference>
<dbReference type="GO" id="GO:0046654">
    <property type="term" value="P:tetrahydrofolate biosynthetic process"/>
    <property type="evidence" value="ECO:0007669"/>
    <property type="project" value="UniProtKB-UniPathway"/>
</dbReference>
<keyword evidence="7 14" id="KW-0418">Kinase</keyword>
<accession>B3ENK8</accession>
<dbReference type="Pfam" id="PF01288">
    <property type="entry name" value="HPPK"/>
    <property type="match status" value="1"/>
</dbReference>
<dbReference type="HOGENOM" id="CLU_097916_1_1_10"/>
<keyword evidence="5 14" id="KW-0808">Transferase</keyword>
<evidence type="ECO:0000256" key="3">
    <source>
        <dbReference type="ARBA" id="ARBA00013253"/>
    </source>
</evidence>
<evidence type="ECO:0000256" key="8">
    <source>
        <dbReference type="ARBA" id="ARBA00022840"/>
    </source>
</evidence>
<dbReference type="KEGG" id="cpb:Cphamn1_2192"/>
<dbReference type="Gene3D" id="3.30.70.560">
    <property type="entry name" value="7,8-Dihydro-6-hydroxymethylpterin-pyrophosphokinase HPPK"/>
    <property type="match status" value="1"/>
</dbReference>
<dbReference type="GO" id="GO:0003848">
    <property type="term" value="F:2-amino-4-hydroxy-6-hydroxymethyldihydropteridine diphosphokinase activity"/>
    <property type="evidence" value="ECO:0007669"/>
    <property type="project" value="UniProtKB-EC"/>
</dbReference>
<gene>
    <name evidence="14" type="ordered locus">Cphamn1_2192</name>
</gene>
<evidence type="ECO:0000256" key="7">
    <source>
        <dbReference type="ARBA" id="ARBA00022777"/>
    </source>
</evidence>
<evidence type="ECO:0000256" key="6">
    <source>
        <dbReference type="ARBA" id="ARBA00022741"/>
    </source>
</evidence>
<comment type="function">
    <text evidence="10">Catalyzes the transfer of pyrophosphate from adenosine triphosphate (ATP) to 6-hydroxymethyl-7,8-dihydropterin, an enzymatic step in folate biosynthesis pathway.</text>
</comment>
<dbReference type="STRING" id="331678.Cphamn1_2192"/>
<proteinExistence type="inferred from homology"/>
<evidence type="ECO:0000256" key="12">
    <source>
        <dbReference type="ARBA" id="ARBA00033413"/>
    </source>
</evidence>
<comment type="pathway">
    <text evidence="1">Cofactor biosynthesis; tetrahydrofolate biosynthesis; 2-amino-4-hydroxy-6-hydroxymethyl-7,8-dihydropteridine diphosphate from 7,8-dihydroneopterin triphosphate: step 4/4.</text>
</comment>
<dbReference type="EC" id="2.7.6.3" evidence="3"/>
<dbReference type="EMBL" id="CP001101">
    <property type="protein sequence ID" value="ACE05097.1"/>
    <property type="molecule type" value="Genomic_DNA"/>
</dbReference>
<dbReference type="eggNOG" id="COG0801">
    <property type="taxonomic scope" value="Bacteria"/>
</dbReference>
<sequence>MNIRHANHTIYVGAGSNMANRLDNLRKAIELLNQLPRTSVKKTSAVYHSEPLGFSAQEWFYNAVFELRSELNPETCLVQCKRIECLMGRPADHKKWGPRIIDLDILLYDNRTCNEEHLTIPHPELSNRRFVLLPILDLANPVHPVLGQTMRELLETCPDTSSIERTGHTLLTVT</sequence>
<dbReference type="OrthoDB" id="9808041at2"/>
<dbReference type="SUPFAM" id="SSF55083">
    <property type="entry name" value="6-hydroxymethyl-7,8-dihydropterin pyrophosphokinase, HPPK"/>
    <property type="match status" value="1"/>
</dbReference>
<dbReference type="AlphaFoldDB" id="B3ENK8"/>
<dbReference type="GO" id="GO:0016301">
    <property type="term" value="F:kinase activity"/>
    <property type="evidence" value="ECO:0007669"/>
    <property type="project" value="UniProtKB-KW"/>
</dbReference>
<dbReference type="UniPathway" id="UPA00077">
    <property type="reaction ID" value="UER00155"/>
</dbReference>
<name>B3ENK8_CHLPB</name>
<evidence type="ECO:0000256" key="10">
    <source>
        <dbReference type="ARBA" id="ARBA00029409"/>
    </source>
</evidence>
<reference evidence="14" key="1">
    <citation type="submission" date="2008-06" db="EMBL/GenBank/DDBJ databases">
        <title>Complete sequence of Chlorobium phaeobacteroides BS1.</title>
        <authorList>
            <consortium name="US DOE Joint Genome Institute"/>
            <person name="Lucas S."/>
            <person name="Copeland A."/>
            <person name="Lapidus A."/>
            <person name="Glavina del Rio T."/>
            <person name="Dalin E."/>
            <person name="Tice H."/>
            <person name="Bruce D."/>
            <person name="Goodwin L."/>
            <person name="Pitluck S."/>
            <person name="Schmutz J."/>
            <person name="Larimer F."/>
            <person name="Land M."/>
            <person name="Hauser L."/>
            <person name="Kyrpides N."/>
            <person name="Ovchinnikova G."/>
            <person name="Li T."/>
            <person name="Liu Z."/>
            <person name="Zhao F."/>
            <person name="Overmann J."/>
            <person name="Bryant D.A."/>
            <person name="Richardson P."/>
        </authorList>
    </citation>
    <scope>NUCLEOTIDE SEQUENCE [LARGE SCALE GENOMIC DNA]</scope>
    <source>
        <strain evidence="14">BS1</strain>
    </source>
</reference>
<evidence type="ECO:0000259" key="13">
    <source>
        <dbReference type="PROSITE" id="PS00794"/>
    </source>
</evidence>
<dbReference type="PROSITE" id="PS00794">
    <property type="entry name" value="HPPK"/>
    <property type="match status" value="1"/>
</dbReference>
<comment type="similarity">
    <text evidence="2">Belongs to the HPPK family.</text>
</comment>
<organism evidence="14">
    <name type="scientific">Chlorobium phaeobacteroides (strain BS1)</name>
    <dbReference type="NCBI Taxonomy" id="331678"/>
    <lineage>
        <taxon>Bacteria</taxon>
        <taxon>Pseudomonadati</taxon>
        <taxon>Chlorobiota</taxon>
        <taxon>Chlorobiia</taxon>
        <taxon>Chlorobiales</taxon>
        <taxon>Chlorobiaceae</taxon>
        <taxon>Chlorobium/Pelodictyon group</taxon>
        <taxon>Chlorobium</taxon>
    </lineage>
</organism>
<evidence type="ECO:0000256" key="2">
    <source>
        <dbReference type="ARBA" id="ARBA00005810"/>
    </source>
</evidence>
<dbReference type="NCBIfam" id="TIGR01498">
    <property type="entry name" value="folK"/>
    <property type="match status" value="1"/>
</dbReference>
<evidence type="ECO:0000256" key="4">
    <source>
        <dbReference type="ARBA" id="ARBA00016218"/>
    </source>
</evidence>
<dbReference type="CDD" id="cd00483">
    <property type="entry name" value="HPPK"/>
    <property type="match status" value="1"/>
</dbReference>
<evidence type="ECO:0000313" key="14">
    <source>
        <dbReference type="EMBL" id="ACE05097.1"/>
    </source>
</evidence>
<keyword evidence="9" id="KW-0289">Folate biosynthesis</keyword>